<dbReference type="InterPro" id="IPR014760">
    <property type="entry name" value="Serum_albumin_N"/>
</dbReference>
<dbReference type="SUPFAM" id="SSF48552">
    <property type="entry name" value="Serum albumin-like"/>
    <property type="match status" value="1"/>
</dbReference>
<dbReference type="Gene3D" id="1.10.246.10">
    <property type="match status" value="1"/>
</dbReference>
<name>G5DZ35_9PIPI</name>
<organism evidence="5">
    <name type="scientific">Hymenochirus curtipes</name>
    <name type="common">western dwarf clawed frog</name>
    <dbReference type="NCBI Taxonomy" id="8362"/>
    <lineage>
        <taxon>Eukaryota</taxon>
        <taxon>Metazoa</taxon>
        <taxon>Chordata</taxon>
        <taxon>Craniata</taxon>
        <taxon>Vertebrata</taxon>
        <taxon>Euteleostomi</taxon>
        <taxon>Amphibia</taxon>
        <taxon>Batrachia</taxon>
        <taxon>Anura</taxon>
        <taxon>Pipoidea</taxon>
        <taxon>Pipidae</taxon>
        <taxon>Pipinae</taxon>
        <taxon>Hymenochirus</taxon>
    </lineage>
</organism>
<evidence type="ECO:0000259" key="4">
    <source>
        <dbReference type="PROSITE" id="PS51438"/>
    </source>
</evidence>
<dbReference type="PROSITE" id="PS51438">
    <property type="entry name" value="ALBUMIN_2"/>
    <property type="match status" value="1"/>
</dbReference>
<reference evidence="5" key="1">
    <citation type="submission" date="2011-09" db="EMBL/GenBank/DDBJ databases">
        <title>The odds of duplicate gene persistence after polyploidization.</title>
        <authorList>
            <person name="Chain F.J.J."/>
            <person name="Evans B.J."/>
            <person name="Dushoff J."/>
        </authorList>
    </citation>
    <scope>NUCLEOTIDE SEQUENCE</scope>
    <source>
        <tissue evidence="5">Liver</tissue>
    </source>
</reference>
<protein>
    <submittedName>
        <fullName evidence="5">Putative cysteinyl-trna mitochondrial</fullName>
    </submittedName>
</protein>
<evidence type="ECO:0000256" key="1">
    <source>
        <dbReference type="ARBA" id="ARBA00004613"/>
    </source>
</evidence>
<accession>G5DZ35</accession>
<evidence type="ECO:0000256" key="3">
    <source>
        <dbReference type="ARBA" id="ARBA00022737"/>
    </source>
</evidence>
<feature type="non-terminal residue" evidence="5">
    <location>
        <position position="1"/>
    </location>
</feature>
<dbReference type="EMBL" id="JP286399">
    <property type="protein sequence ID" value="AEQ17654.1"/>
    <property type="molecule type" value="mRNA"/>
</dbReference>
<dbReference type="AlphaFoldDB" id="G5DZ35"/>
<sequence>FYDKLCAAPKIGAHYEWSVECCAKKDPERYKCFKEHRDVEHAPKCCKTDNPPECYKDYVPPPITEDTFHFD</sequence>
<feature type="non-terminal residue" evidence="5">
    <location>
        <position position="71"/>
    </location>
</feature>
<dbReference type="InterPro" id="IPR020858">
    <property type="entry name" value="Serum_albumin-like"/>
</dbReference>
<dbReference type="GO" id="GO:0005615">
    <property type="term" value="C:extracellular space"/>
    <property type="evidence" value="ECO:0007669"/>
    <property type="project" value="InterPro"/>
</dbReference>
<evidence type="ECO:0000256" key="2">
    <source>
        <dbReference type="ARBA" id="ARBA00022525"/>
    </source>
</evidence>
<keyword evidence="3" id="KW-0677">Repeat</keyword>
<comment type="subcellular location">
    <subcellularLocation>
        <location evidence="1">Secreted</location>
    </subcellularLocation>
</comment>
<proteinExistence type="evidence at transcript level"/>
<keyword evidence="2" id="KW-0964">Secreted</keyword>
<feature type="domain" description="Albumin" evidence="4">
    <location>
        <begin position="1"/>
        <end position="71"/>
    </location>
</feature>
<evidence type="ECO:0000313" key="5">
    <source>
        <dbReference type="EMBL" id="AEQ17654.1"/>
    </source>
</evidence>